<dbReference type="SMART" id="SM00784">
    <property type="entry name" value="SPT2"/>
    <property type="match status" value="1"/>
</dbReference>
<dbReference type="GO" id="GO:0005730">
    <property type="term" value="C:nucleolus"/>
    <property type="evidence" value="ECO:0007669"/>
    <property type="project" value="TreeGrafter"/>
</dbReference>
<accession>A0A8T0G8Y6</accession>
<comment type="similarity">
    <text evidence="1">Belongs to the SPT2 family.</text>
</comment>
<organism evidence="4 6">
    <name type="scientific">Ceratodon purpureus</name>
    <name type="common">Fire moss</name>
    <name type="synonym">Dicranum purpureum</name>
    <dbReference type="NCBI Taxonomy" id="3225"/>
    <lineage>
        <taxon>Eukaryota</taxon>
        <taxon>Viridiplantae</taxon>
        <taxon>Streptophyta</taxon>
        <taxon>Embryophyta</taxon>
        <taxon>Bryophyta</taxon>
        <taxon>Bryophytina</taxon>
        <taxon>Bryopsida</taxon>
        <taxon>Dicranidae</taxon>
        <taxon>Pseudoditrichales</taxon>
        <taxon>Ditrichaceae</taxon>
        <taxon>Ceratodon</taxon>
    </lineage>
</organism>
<feature type="compositionally biased region" description="Basic and acidic residues" evidence="3">
    <location>
        <begin position="455"/>
        <end position="476"/>
    </location>
</feature>
<dbReference type="GO" id="GO:0006360">
    <property type="term" value="P:transcription by RNA polymerase I"/>
    <property type="evidence" value="ECO:0007669"/>
    <property type="project" value="TreeGrafter"/>
</dbReference>
<dbReference type="PANTHER" id="PTHR22691:SF8">
    <property type="entry name" value="PROTEIN SPT2 HOMOLOG"/>
    <property type="match status" value="1"/>
</dbReference>
<feature type="region of interest" description="Disordered" evidence="3">
    <location>
        <begin position="117"/>
        <end position="647"/>
    </location>
</feature>
<feature type="compositionally biased region" description="Low complexity" evidence="3">
    <location>
        <begin position="158"/>
        <end position="167"/>
    </location>
</feature>
<feature type="compositionally biased region" description="Basic and acidic residues" evidence="3">
    <location>
        <begin position="504"/>
        <end position="538"/>
    </location>
</feature>
<evidence type="ECO:0008006" key="7">
    <source>
        <dbReference type="Google" id="ProtNLM"/>
    </source>
</evidence>
<dbReference type="AlphaFoldDB" id="A0A8T0G8Y6"/>
<dbReference type="GO" id="GO:0003677">
    <property type="term" value="F:DNA binding"/>
    <property type="evidence" value="ECO:0007669"/>
    <property type="project" value="TreeGrafter"/>
</dbReference>
<feature type="compositionally biased region" description="Basic and acidic residues" evidence="3">
    <location>
        <begin position="1"/>
        <end position="85"/>
    </location>
</feature>
<name>A0A8T0G8Y6_CERPU</name>
<feature type="compositionally biased region" description="Polar residues" evidence="3">
    <location>
        <begin position="412"/>
        <end position="433"/>
    </location>
</feature>
<proteinExistence type="inferred from homology"/>
<evidence type="ECO:0000313" key="4">
    <source>
        <dbReference type="EMBL" id="KAG0555663.1"/>
    </source>
</evidence>
<dbReference type="EMBL" id="CM026433">
    <property type="protein sequence ID" value="KAG0555666.1"/>
    <property type="molecule type" value="Genomic_DNA"/>
</dbReference>
<feature type="compositionally biased region" description="Basic and acidic residues" evidence="3">
    <location>
        <begin position="117"/>
        <end position="155"/>
    </location>
</feature>
<dbReference type="PANTHER" id="PTHR22691">
    <property type="entry name" value="YEAST SPT2-RELATED"/>
    <property type="match status" value="1"/>
</dbReference>
<comment type="caution">
    <text evidence="4">The sequence shown here is derived from an EMBL/GenBank/DDBJ whole genome shotgun (WGS) entry which is preliminary data.</text>
</comment>
<evidence type="ECO:0000256" key="1">
    <source>
        <dbReference type="ARBA" id="ARBA00006461"/>
    </source>
</evidence>
<sequence>MSWRGEKADHLQKSRDFSFLHDDDRSPREVQRSRPAKASDDRVPENQEKLLRLKALEKQRADKQKKQYVESSSPDERAERRETERSAGVSGSKRGPSAGYDKFGSFFGKVEKVVAKRVVDEQRAREIAARERRLAEAEKARARAESSRNGSDAKHSTRPGSSSGSRPVAKPKPQNPVTVKAQKLKDNRDYSFLYSDEPPSKPQGAEARAQPSKASRPAAEGAAKQKAVGSQSQKPRPASNGAVRPSAGQGSSSAQGRKAGASRPVSSGARDNNARDSRAHEGERRSEKEARYASGGRAERDSRAERDGRYESERRAEAGRSAGPSRVAPAGKSAGPASKGAPAKSSMASDRDKRANQERPTSAARPKATNHDRPVARDASTMKSSSMSRVLESAGQRMSQSGNAISRERVVQKSTTTETRVSHSVQRGGQSDASALKRKMAGEPARKPVIAAKSNEGRRVDRSRYGDSDSESEMRRLVAGGPSKPQSAGARISKPIVGVGAKRRVSEEPARRKTMDAPLRRKAVEEPARRRASEEVMRSRPGVAKERKRPRHPDSELESESESDGGRPRKSGVSSIIQKLFRYNPNKYADLDDEDDKNMETSFKHIQAEERRSARLAREEDEREQELIEAEERAERERKLRRQKMMK</sequence>
<evidence type="ECO:0000256" key="2">
    <source>
        <dbReference type="ARBA" id="ARBA00023054"/>
    </source>
</evidence>
<dbReference type="Pfam" id="PF08243">
    <property type="entry name" value="SPT2"/>
    <property type="match status" value="1"/>
</dbReference>
<dbReference type="Proteomes" id="UP000822688">
    <property type="component" value="Chromosome 12"/>
</dbReference>
<dbReference type="EMBL" id="CM026433">
    <property type="protein sequence ID" value="KAG0555663.1"/>
    <property type="molecule type" value="Genomic_DNA"/>
</dbReference>
<keyword evidence="6" id="KW-1185">Reference proteome</keyword>
<feature type="compositionally biased region" description="Low complexity" evidence="3">
    <location>
        <begin position="246"/>
        <end position="263"/>
    </location>
</feature>
<dbReference type="GO" id="GO:0042393">
    <property type="term" value="F:histone binding"/>
    <property type="evidence" value="ECO:0007669"/>
    <property type="project" value="TreeGrafter"/>
</dbReference>
<feature type="compositionally biased region" description="Basic and acidic residues" evidence="3">
    <location>
        <begin position="598"/>
        <end position="620"/>
    </location>
</feature>
<protein>
    <recommendedName>
        <fullName evidence="7">SPT2 chromatin protein</fullName>
    </recommendedName>
</protein>
<reference evidence="4" key="1">
    <citation type="submission" date="2020-06" db="EMBL/GenBank/DDBJ databases">
        <title>WGS assembly of Ceratodon purpureus strain R40.</title>
        <authorList>
            <person name="Carey S.B."/>
            <person name="Jenkins J."/>
            <person name="Shu S."/>
            <person name="Lovell J.T."/>
            <person name="Sreedasyam A."/>
            <person name="Maumus F."/>
            <person name="Tiley G.P."/>
            <person name="Fernandez-Pozo N."/>
            <person name="Barry K."/>
            <person name="Chen C."/>
            <person name="Wang M."/>
            <person name="Lipzen A."/>
            <person name="Daum C."/>
            <person name="Saski C.A."/>
            <person name="Payton A.C."/>
            <person name="Mcbreen J.C."/>
            <person name="Conrad R.E."/>
            <person name="Kollar L.M."/>
            <person name="Olsson S."/>
            <person name="Huttunen S."/>
            <person name="Landis J.B."/>
            <person name="Wickett N.J."/>
            <person name="Johnson M.G."/>
            <person name="Rensing S.A."/>
            <person name="Grimwood J."/>
            <person name="Schmutz J."/>
            <person name="Mcdaniel S.F."/>
        </authorList>
    </citation>
    <scope>NUCLEOTIDE SEQUENCE</scope>
    <source>
        <strain evidence="4">R40</strain>
    </source>
</reference>
<evidence type="ECO:0000313" key="5">
    <source>
        <dbReference type="EMBL" id="KAG0555666.1"/>
    </source>
</evidence>
<feature type="region of interest" description="Disordered" evidence="3">
    <location>
        <begin position="1"/>
        <end position="103"/>
    </location>
</feature>
<evidence type="ECO:0000256" key="3">
    <source>
        <dbReference type="SAM" id="MobiDB-lite"/>
    </source>
</evidence>
<evidence type="ECO:0000313" key="6">
    <source>
        <dbReference type="Proteomes" id="UP000822688"/>
    </source>
</evidence>
<keyword evidence="2" id="KW-0175">Coiled coil</keyword>
<dbReference type="InterPro" id="IPR013256">
    <property type="entry name" value="Chromatin_SPT2"/>
</dbReference>
<gene>
    <name evidence="4" type="ORF">KC19_12G186600</name>
    <name evidence="5" type="ORF">KC19_12G186900</name>
</gene>
<dbReference type="GO" id="GO:0006334">
    <property type="term" value="P:nucleosome assembly"/>
    <property type="evidence" value="ECO:0007669"/>
    <property type="project" value="TreeGrafter"/>
</dbReference>
<feature type="compositionally biased region" description="Basic and acidic residues" evidence="3">
    <location>
        <begin position="272"/>
        <end position="318"/>
    </location>
</feature>
<feature type="compositionally biased region" description="Low complexity" evidence="3">
    <location>
        <begin position="328"/>
        <end position="348"/>
    </location>
</feature>